<gene>
    <name evidence="1" type="ORF">BS47DRAFT_1357451</name>
</gene>
<reference evidence="1" key="1">
    <citation type="journal article" date="2020" name="Nat. Commun.">
        <title>Large-scale genome sequencing of mycorrhizal fungi provides insights into the early evolution of symbiotic traits.</title>
        <authorList>
            <person name="Miyauchi S."/>
            <person name="Kiss E."/>
            <person name="Kuo A."/>
            <person name="Drula E."/>
            <person name="Kohler A."/>
            <person name="Sanchez-Garcia M."/>
            <person name="Morin E."/>
            <person name="Andreopoulos B."/>
            <person name="Barry K.W."/>
            <person name="Bonito G."/>
            <person name="Buee M."/>
            <person name="Carver A."/>
            <person name="Chen C."/>
            <person name="Cichocki N."/>
            <person name="Clum A."/>
            <person name="Culley D."/>
            <person name="Crous P.W."/>
            <person name="Fauchery L."/>
            <person name="Girlanda M."/>
            <person name="Hayes R.D."/>
            <person name="Keri Z."/>
            <person name="LaButti K."/>
            <person name="Lipzen A."/>
            <person name="Lombard V."/>
            <person name="Magnuson J."/>
            <person name="Maillard F."/>
            <person name="Murat C."/>
            <person name="Nolan M."/>
            <person name="Ohm R.A."/>
            <person name="Pangilinan J."/>
            <person name="Pereira M.F."/>
            <person name="Perotto S."/>
            <person name="Peter M."/>
            <person name="Pfister S."/>
            <person name="Riley R."/>
            <person name="Sitrit Y."/>
            <person name="Stielow J.B."/>
            <person name="Szollosi G."/>
            <person name="Zifcakova L."/>
            <person name="Stursova M."/>
            <person name="Spatafora J.W."/>
            <person name="Tedersoo L."/>
            <person name="Vaario L.M."/>
            <person name="Yamada A."/>
            <person name="Yan M."/>
            <person name="Wang P."/>
            <person name="Xu J."/>
            <person name="Bruns T."/>
            <person name="Baldrian P."/>
            <person name="Vilgalys R."/>
            <person name="Dunand C."/>
            <person name="Henrissat B."/>
            <person name="Grigoriev I.V."/>
            <person name="Hibbett D."/>
            <person name="Nagy L.G."/>
            <person name="Martin F.M."/>
        </authorList>
    </citation>
    <scope>NUCLEOTIDE SEQUENCE</scope>
    <source>
        <strain evidence="1">UP504</strain>
    </source>
</reference>
<dbReference type="EMBL" id="MU128911">
    <property type="protein sequence ID" value="KAF9520648.1"/>
    <property type="molecule type" value="Genomic_DNA"/>
</dbReference>
<name>A0A9P6BAA6_9AGAM</name>
<dbReference type="Proteomes" id="UP000886523">
    <property type="component" value="Unassembled WGS sequence"/>
</dbReference>
<evidence type="ECO:0000313" key="2">
    <source>
        <dbReference type="Proteomes" id="UP000886523"/>
    </source>
</evidence>
<protein>
    <submittedName>
        <fullName evidence="1">Uncharacterized protein</fullName>
    </submittedName>
</protein>
<accession>A0A9P6BAA6</accession>
<evidence type="ECO:0000313" key="1">
    <source>
        <dbReference type="EMBL" id="KAF9520648.1"/>
    </source>
</evidence>
<sequence length="153" mass="16507">MTIHELLLTLSPGCAPICVIERFAKTCCGFTAGWLIGSGISTDGSMAVSRVIAKQWDQLVLIPTAAKSRTRETHETEDLVLRHRALAAAPSGTELGLQGLGSSDQSKYFRFRGKVQPLGATPNDSTCDLSRLKLQVAATLIPAKVPSMNYKMF</sequence>
<organism evidence="1 2">
    <name type="scientific">Hydnum rufescens UP504</name>
    <dbReference type="NCBI Taxonomy" id="1448309"/>
    <lineage>
        <taxon>Eukaryota</taxon>
        <taxon>Fungi</taxon>
        <taxon>Dikarya</taxon>
        <taxon>Basidiomycota</taxon>
        <taxon>Agaricomycotina</taxon>
        <taxon>Agaricomycetes</taxon>
        <taxon>Cantharellales</taxon>
        <taxon>Hydnaceae</taxon>
        <taxon>Hydnum</taxon>
    </lineage>
</organism>
<dbReference type="AlphaFoldDB" id="A0A9P6BAA6"/>
<proteinExistence type="predicted"/>
<keyword evidence="2" id="KW-1185">Reference proteome</keyword>
<comment type="caution">
    <text evidence="1">The sequence shown here is derived from an EMBL/GenBank/DDBJ whole genome shotgun (WGS) entry which is preliminary data.</text>
</comment>